<protein>
    <submittedName>
        <fullName evidence="1">2018_t:CDS:1</fullName>
    </submittedName>
</protein>
<reference evidence="1" key="1">
    <citation type="submission" date="2021-06" db="EMBL/GenBank/DDBJ databases">
        <authorList>
            <person name="Kallberg Y."/>
            <person name="Tangrot J."/>
            <person name="Rosling A."/>
        </authorList>
    </citation>
    <scope>NUCLEOTIDE SEQUENCE</scope>
    <source>
        <strain evidence="1">FL966</strain>
    </source>
</reference>
<name>A0A9N9D091_9GLOM</name>
<gene>
    <name evidence="1" type="ORF">CPELLU_LOCUS7773</name>
</gene>
<dbReference type="EMBL" id="CAJVQA010005312">
    <property type="protein sequence ID" value="CAG8617929.1"/>
    <property type="molecule type" value="Genomic_DNA"/>
</dbReference>
<proteinExistence type="predicted"/>
<sequence>MTEVATTKKEQRLLIKPTKGLQASEDILGHPSSHRLNEADYQKVKEMSTAGVYSQEILSMLHQSNPDSLAISKTIYNIRNKIQHDNLQGCTLIHALFDKLTEGNFEFYYQYN</sequence>
<organism evidence="1 2">
    <name type="scientific">Cetraspora pellucida</name>
    <dbReference type="NCBI Taxonomy" id="1433469"/>
    <lineage>
        <taxon>Eukaryota</taxon>
        <taxon>Fungi</taxon>
        <taxon>Fungi incertae sedis</taxon>
        <taxon>Mucoromycota</taxon>
        <taxon>Glomeromycotina</taxon>
        <taxon>Glomeromycetes</taxon>
        <taxon>Diversisporales</taxon>
        <taxon>Gigasporaceae</taxon>
        <taxon>Cetraspora</taxon>
    </lineage>
</organism>
<evidence type="ECO:0000313" key="1">
    <source>
        <dbReference type="EMBL" id="CAG8617929.1"/>
    </source>
</evidence>
<comment type="caution">
    <text evidence="1">The sequence shown here is derived from an EMBL/GenBank/DDBJ whole genome shotgun (WGS) entry which is preliminary data.</text>
</comment>
<keyword evidence="2" id="KW-1185">Reference proteome</keyword>
<dbReference type="Proteomes" id="UP000789759">
    <property type="component" value="Unassembled WGS sequence"/>
</dbReference>
<dbReference type="AlphaFoldDB" id="A0A9N9D091"/>
<accession>A0A9N9D091</accession>
<evidence type="ECO:0000313" key="2">
    <source>
        <dbReference type="Proteomes" id="UP000789759"/>
    </source>
</evidence>